<name>A0A540LL55_MALBA</name>
<dbReference type="PANTHER" id="PTHR33083:SF116">
    <property type="entry name" value="OS04G0413900 PROTEIN"/>
    <property type="match status" value="1"/>
</dbReference>
<evidence type="ECO:0000313" key="4">
    <source>
        <dbReference type="Proteomes" id="UP000315295"/>
    </source>
</evidence>
<dbReference type="Pfam" id="PF04520">
    <property type="entry name" value="Senescence_reg"/>
    <property type="match status" value="1"/>
</dbReference>
<dbReference type="AlphaFoldDB" id="A0A540LL55"/>
<evidence type="ECO:0000256" key="1">
    <source>
        <dbReference type="ARBA" id="ARBA00034773"/>
    </source>
</evidence>
<feature type="compositionally biased region" description="Polar residues" evidence="2">
    <location>
        <begin position="44"/>
        <end position="57"/>
    </location>
</feature>
<feature type="compositionally biased region" description="Low complexity" evidence="2">
    <location>
        <begin position="58"/>
        <end position="84"/>
    </location>
</feature>
<dbReference type="GO" id="GO:0010150">
    <property type="term" value="P:leaf senescence"/>
    <property type="evidence" value="ECO:0007669"/>
    <property type="project" value="UniProtKB-ARBA"/>
</dbReference>
<dbReference type="EMBL" id="VIEB01000549">
    <property type="protein sequence ID" value="TQD87059.1"/>
    <property type="molecule type" value="Genomic_DNA"/>
</dbReference>
<feature type="region of interest" description="Disordered" evidence="2">
    <location>
        <begin position="44"/>
        <end position="85"/>
    </location>
</feature>
<gene>
    <name evidence="3" type="ORF">C1H46_027387</name>
</gene>
<evidence type="ECO:0000313" key="3">
    <source>
        <dbReference type="EMBL" id="TQD87059.1"/>
    </source>
</evidence>
<organism evidence="3 4">
    <name type="scientific">Malus baccata</name>
    <name type="common">Siberian crab apple</name>
    <name type="synonym">Pyrus baccata</name>
    <dbReference type="NCBI Taxonomy" id="106549"/>
    <lineage>
        <taxon>Eukaryota</taxon>
        <taxon>Viridiplantae</taxon>
        <taxon>Streptophyta</taxon>
        <taxon>Embryophyta</taxon>
        <taxon>Tracheophyta</taxon>
        <taxon>Spermatophyta</taxon>
        <taxon>Magnoliopsida</taxon>
        <taxon>eudicotyledons</taxon>
        <taxon>Gunneridae</taxon>
        <taxon>Pentapetalae</taxon>
        <taxon>rosids</taxon>
        <taxon>fabids</taxon>
        <taxon>Rosales</taxon>
        <taxon>Rosaceae</taxon>
        <taxon>Amygdaloideae</taxon>
        <taxon>Maleae</taxon>
        <taxon>Malus</taxon>
    </lineage>
</organism>
<comment type="similarity">
    <text evidence="1">Belongs to the senescence regulator S40 family.</text>
</comment>
<dbReference type="PANTHER" id="PTHR33083">
    <property type="entry name" value="EXPRESSED PROTEIN"/>
    <property type="match status" value="1"/>
</dbReference>
<keyword evidence="4" id="KW-1185">Reference proteome</keyword>
<proteinExistence type="inferred from homology"/>
<dbReference type="STRING" id="106549.A0A540LL55"/>
<evidence type="ECO:0000256" key="2">
    <source>
        <dbReference type="SAM" id="MobiDB-lite"/>
    </source>
</evidence>
<accession>A0A540LL55</accession>
<dbReference type="Proteomes" id="UP000315295">
    <property type="component" value="Unassembled WGS sequence"/>
</dbReference>
<reference evidence="3 4" key="1">
    <citation type="journal article" date="2019" name="G3 (Bethesda)">
        <title>Sequencing of a Wild Apple (Malus baccata) Genome Unravels the Differences Between Cultivated and Wild Apple Species Regarding Disease Resistance and Cold Tolerance.</title>
        <authorList>
            <person name="Chen X."/>
        </authorList>
    </citation>
    <scope>NUCLEOTIDE SEQUENCE [LARGE SCALE GENOMIC DNA]</scope>
    <source>
        <strain evidence="4">cv. Shandingzi</strain>
        <tissue evidence="3">Leaves</tissue>
    </source>
</reference>
<comment type="caution">
    <text evidence="3">The sequence shown here is derived from an EMBL/GenBank/DDBJ whole genome shotgun (WGS) entry which is preliminary data.</text>
</comment>
<protein>
    <submittedName>
        <fullName evidence="3">Uncharacterized protein</fullName>
    </submittedName>
</protein>
<dbReference type="InterPro" id="IPR007608">
    <property type="entry name" value="Senescence_reg_S40"/>
</dbReference>
<sequence length="178" mass="19487">MDSISSCNQRSPSLDRLLSLFSFFPPSSAASAMSSMRLRFSGPSISLSPLSTPQTPASKPTISSSSKLIPSIPRLSPSQSQSQSVPNLRKLQSSALMTVPILSRSVEKHCRNDSLVDVVDDEDWVDDEMMPPHELVARGSGVSDMTMFSVLEDVGMTLKGRDLRQVKNAIWSKIEFLD</sequence>